<dbReference type="RefSeq" id="XP_013318248.1">
    <property type="nucleotide sequence ID" value="XM_013462794.1"/>
</dbReference>
<gene>
    <name evidence="1" type="ORF">PV05_02230</name>
</gene>
<dbReference type="EMBL" id="KN847318">
    <property type="protein sequence ID" value="KIW57664.1"/>
    <property type="molecule type" value="Genomic_DNA"/>
</dbReference>
<organism evidence="1 2">
    <name type="scientific">Exophiala xenobiotica</name>
    <dbReference type="NCBI Taxonomy" id="348802"/>
    <lineage>
        <taxon>Eukaryota</taxon>
        <taxon>Fungi</taxon>
        <taxon>Dikarya</taxon>
        <taxon>Ascomycota</taxon>
        <taxon>Pezizomycotina</taxon>
        <taxon>Eurotiomycetes</taxon>
        <taxon>Chaetothyriomycetidae</taxon>
        <taxon>Chaetothyriales</taxon>
        <taxon>Herpotrichiellaceae</taxon>
        <taxon>Exophiala</taxon>
    </lineage>
</organism>
<reference evidence="1 2" key="1">
    <citation type="submission" date="2015-01" db="EMBL/GenBank/DDBJ databases">
        <title>The Genome Sequence of Exophiala xenobiotica CBS118157.</title>
        <authorList>
            <consortium name="The Broad Institute Genomics Platform"/>
            <person name="Cuomo C."/>
            <person name="de Hoog S."/>
            <person name="Gorbushina A."/>
            <person name="Stielow B."/>
            <person name="Teixiera M."/>
            <person name="Abouelleil A."/>
            <person name="Chapman S.B."/>
            <person name="Priest M."/>
            <person name="Young S.K."/>
            <person name="Wortman J."/>
            <person name="Nusbaum C."/>
            <person name="Birren B."/>
        </authorList>
    </citation>
    <scope>NUCLEOTIDE SEQUENCE [LARGE SCALE GENOMIC DNA]</scope>
    <source>
        <strain evidence="1 2">CBS 118157</strain>
    </source>
</reference>
<dbReference type="AlphaFoldDB" id="A0A0D2FC63"/>
<name>A0A0D2FC63_9EURO</name>
<accession>A0A0D2FC63</accession>
<protein>
    <submittedName>
        <fullName evidence="1">Uncharacterized protein</fullName>
    </submittedName>
</protein>
<evidence type="ECO:0000313" key="1">
    <source>
        <dbReference type="EMBL" id="KIW57664.1"/>
    </source>
</evidence>
<sequence>MGGTRNSLTGCGRTSGLRRTLGRGVVRAEDGCAWTARMAEIGSNKSKERCSVRTMDVLQGKELVVSNLFIPMGFMLVDELHMAWKTINAMRVKIPSEHKDLKNRTTALR</sequence>
<dbReference type="GeneID" id="25324138"/>
<keyword evidence="2" id="KW-1185">Reference proteome</keyword>
<evidence type="ECO:0000313" key="2">
    <source>
        <dbReference type="Proteomes" id="UP000054342"/>
    </source>
</evidence>
<dbReference type="HOGENOM" id="CLU_2183971_0_0_1"/>
<dbReference type="Proteomes" id="UP000054342">
    <property type="component" value="Unassembled WGS sequence"/>
</dbReference>
<proteinExistence type="predicted"/>